<reference evidence="1 2" key="1">
    <citation type="journal article" date="2015" name="Nature">
        <title>rRNA introns, odd ribosomes, and small enigmatic genomes across a large radiation of phyla.</title>
        <authorList>
            <person name="Brown C.T."/>
            <person name="Hug L.A."/>
            <person name="Thomas B.C."/>
            <person name="Sharon I."/>
            <person name="Castelle C.J."/>
            <person name="Singh A."/>
            <person name="Wilkins M.J."/>
            <person name="Williams K.H."/>
            <person name="Banfield J.F."/>
        </authorList>
    </citation>
    <scope>NUCLEOTIDE SEQUENCE [LARGE SCALE GENOMIC DNA]</scope>
</reference>
<proteinExistence type="predicted"/>
<comment type="caution">
    <text evidence="1">The sequence shown here is derived from an EMBL/GenBank/DDBJ whole genome shotgun (WGS) entry which is preliminary data.</text>
</comment>
<evidence type="ECO:0000313" key="1">
    <source>
        <dbReference type="EMBL" id="KKS48409.1"/>
    </source>
</evidence>
<accession>A0A0G0ZIA2</accession>
<sequence>MSRNDNKTQALSCLGDKKRGRVPELLIRFTHKYSRTHLGDPAITLGAPPAVFESSWATQ</sequence>
<gene>
    <name evidence="1" type="ORF">UV12_C0001G0104</name>
</gene>
<evidence type="ECO:0000313" key="2">
    <source>
        <dbReference type="Proteomes" id="UP000034704"/>
    </source>
</evidence>
<dbReference type="Proteomes" id="UP000034704">
    <property type="component" value="Unassembled WGS sequence"/>
</dbReference>
<dbReference type="AlphaFoldDB" id="A0A0G0ZIA2"/>
<dbReference type="EMBL" id="LCDG01000001">
    <property type="protein sequence ID" value="KKS48409.1"/>
    <property type="molecule type" value="Genomic_DNA"/>
</dbReference>
<organism evidence="1 2">
    <name type="scientific">Candidatus Nomurabacteria bacterium GW2011_GWC2_42_20</name>
    <dbReference type="NCBI Taxonomy" id="1618756"/>
    <lineage>
        <taxon>Bacteria</taxon>
        <taxon>Candidatus Nomuraibacteriota</taxon>
    </lineage>
</organism>
<dbReference type="STRING" id="1618756.UV12_C0001G0104"/>
<protein>
    <submittedName>
        <fullName evidence="1">Uncharacterized protein</fullName>
    </submittedName>
</protein>
<name>A0A0G0ZIA2_9BACT</name>